<dbReference type="GO" id="GO:0016787">
    <property type="term" value="F:hydrolase activity"/>
    <property type="evidence" value="ECO:0007669"/>
    <property type="project" value="UniProtKB-ARBA"/>
</dbReference>
<name>A0A497E4R4_UNCAE</name>
<reference evidence="1 2" key="1">
    <citation type="submission" date="2018-06" db="EMBL/GenBank/DDBJ databases">
        <title>Extensive metabolic versatility and redundancy in microbially diverse, dynamic hydrothermal sediments.</title>
        <authorList>
            <person name="Dombrowski N."/>
            <person name="Teske A."/>
            <person name="Baker B.J."/>
        </authorList>
    </citation>
    <scope>NUCLEOTIDE SEQUENCE [LARGE SCALE GENOMIC DNA]</scope>
    <source>
        <strain evidence="1">B47_G16</strain>
    </source>
</reference>
<proteinExistence type="predicted"/>
<dbReference type="PANTHER" id="PTHR10151:SF120">
    <property type="entry name" value="BIS(5'-ADENOSYL)-TRIPHOSPHATASE"/>
    <property type="match status" value="1"/>
</dbReference>
<evidence type="ECO:0000313" key="1">
    <source>
        <dbReference type="EMBL" id="RLE09862.1"/>
    </source>
</evidence>
<dbReference type="Proteomes" id="UP000279422">
    <property type="component" value="Unassembled WGS sequence"/>
</dbReference>
<dbReference type="AlphaFoldDB" id="A0A497E4R4"/>
<sequence>MALIKEKPKKFIILGQDGAIPYIIEQGIKAGYLKNFKRIKEKGVFTPVLPHPSSVTPGNWAAIATGAPCGKIGISDFTVHIPGEPLNQERNAFDRNMCQAEFIWDTLSKRGMKVATISYPGSRPRGLERHVAIGGEGMPSEGPGYCALTKAQCFITPNIELADPYQWREHQVIQLKPAKSWKNIPEEIKIKREFNFSLLNQDYLCLVYRDNGEDAIIISKERNFKNFLARVKEKQWSSWIKIKLADTTGAFRIRPIKIECAEPSLQLYVSPVNRCSNFSDPAEYGDELTRILGVYQEPLNISALLTGWIDPEGLLEEFREQAMWQARAAVKLTKDMGFTGVLSKWHAFDKFYHFFFQKIDPAAPNFDKEQFDYYESIHKEILRIADEMVGYVLEEKEEQTVLVVCSDHGLMPSARHASVANLLVKHGFTALKEDEKGNLKIDWTKTKAVLYPFVQIWINLKGRDPEGIVEPGAEYERIREEIIKLLRNWKDPKTGEYVMSTVFKTEDGAFYGLGGERDGDIRFFTSPGYSVTEIAFPLKMGF</sequence>
<organism evidence="1 2">
    <name type="scientific">Aerophobetes bacterium</name>
    <dbReference type="NCBI Taxonomy" id="2030807"/>
    <lineage>
        <taxon>Bacteria</taxon>
        <taxon>Candidatus Aerophobota</taxon>
    </lineage>
</organism>
<gene>
    <name evidence="1" type="ORF">DRJ00_03145</name>
</gene>
<dbReference type="InterPro" id="IPR017850">
    <property type="entry name" value="Alkaline_phosphatase_core_sf"/>
</dbReference>
<dbReference type="PANTHER" id="PTHR10151">
    <property type="entry name" value="ECTONUCLEOTIDE PYROPHOSPHATASE/PHOSPHODIESTERASE"/>
    <property type="match status" value="1"/>
</dbReference>
<evidence type="ECO:0000313" key="2">
    <source>
        <dbReference type="Proteomes" id="UP000279422"/>
    </source>
</evidence>
<dbReference type="SUPFAM" id="SSF53649">
    <property type="entry name" value="Alkaline phosphatase-like"/>
    <property type="match status" value="1"/>
</dbReference>
<dbReference type="Pfam" id="PF01663">
    <property type="entry name" value="Phosphodiest"/>
    <property type="match status" value="2"/>
</dbReference>
<dbReference type="EMBL" id="QMPZ01000026">
    <property type="protein sequence ID" value="RLE09862.1"/>
    <property type="molecule type" value="Genomic_DNA"/>
</dbReference>
<accession>A0A497E4R4</accession>
<protein>
    <recommendedName>
        <fullName evidence="3">Nucleotide pyrophosphatase</fullName>
    </recommendedName>
</protein>
<dbReference type="Gene3D" id="3.40.720.10">
    <property type="entry name" value="Alkaline Phosphatase, subunit A"/>
    <property type="match status" value="2"/>
</dbReference>
<comment type="caution">
    <text evidence="1">The sequence shown here is derived from an EMBL/GenBank/DDBJ whole genome shotgun (WGS) entry which is preliminary data.</text>
</comment>
<evidence type="ECO:0008006" key="3">
    <source>
        <dbReference type="Google" id="ProtNLM"/>
    </source>
</evidence>
<dbReference type="InterPro" id="IPR002591">
    <property type="entry name" value="Phosphodiest/P_Trfase"/>
</dbReference>